<dbReference type="GO" id="GO:0042597">
    <property type="term" value="C:periplasmic space"/>
    <property type="evidence" value="ECO:0007669"/>
    <property type="project" value="UniProtKB-SubCell"/>
</dbReference>
<dbReference type="SUPFAM" id="SSF53850">
    <property type="entry name" value="Periplasmic binding protein-like II"/>
    <property type="match status" value="1"/>
</dbReference>
<keyword evidence="3 6" id="KW-0732">Signal</keyword>
<evidence type="ECO:0000313" key="8">
    <source>
        <dbReference type="Proteomes" id="UP000274139"/>
    </source>
</evidence>
<keyword evidence="8" id="KW-1185">Reference proteome</keyword>
<proteinExistence type="inferred from homology"/>
<evidence type="ECO:0000313" key="7">
    <source>
        <dbReference type="EMBL" id="RMD01018.1"/>
    </source>
</evidence>
<dbReference type="Gene3D" id="3.40.190.10">
    <property type="entry name" value="Periplasmic binding protein-like II"/>
    <property type="match status" value="2"/>
</dbReference>
<evidence type="ECO:0000256" key="4">
    <source>
        <dbReference type="ARBA" id="ARBA00022764"/>
    </source>
</evidence>
<dbReference type="Pfam" id="PF13416">
    <property type="entry name" value="SBP_bac_8"/>
    <property type="match status" value="1"/>
</dbReference>
<dbReference type="OrthoDB" id="9769319at2"/>
<dbReference type="EMBL" id="RFAR01000011">
    <property type="protein sequence ID" value="RMD01018.1"/>
    <property type="molecule type" value="Genomic_DNA"/>
</dbReference>
<gene>
    <name evidence="7" type="ORF">EAY64_03865</name>
</gene>
<name>A0A454JM49_9NEIS</name>
<keyword evidence="4 5" id="KW-0574">Periplasm</keyword>
<comment type="caution">
    <text evidence="7">The sequence shown here is derived from an EMBL/GenBank/DDBJ whole genome shotgun (WGS) entry which is preliminary data.</text>
</comment>
<dbReference type="GO" id="GO:0015846">
    <property type="term" value="P:polyamine transport"/>
    <property type="evidence" value="ECO:0007669"/>
    <property type="project" value="InterPro"/>
</dbReference>
<evidence type="ECO:0000256" key="1">
    <source>
        <dbReference type="ARBA" id="ARBA00004418"/>
    </source>
</evidence>
<comment type="subcellular location">
    <subcellularLocation>
        <location evidence="1 5">Periplasm</location>
    </subcellularLocation>
</comment>
<evidence type="ECO:0000256" key="3">
    <source>
        <dbReference type="ARBA" id="ARBA00022729"/>
    </source>
</evidence>
<dbReference type="PRINTS" id="PR00909">
    <property type="entry name" value="SPERMDNBNDNG"/>
</dbReference>
<dbReference type="GO" id="GO:0019808">
    <property type="term" value="F:polyamine binding"/>
    <property type="evidence" value="ECO:0007669"/>
    <property type="project" value="InterPro"/>
</dbReference>
<dbReference type="PANTHER" id="PTHR30222">
    <property type="entry name" value="SPERMIDINE/PUTRESCINE-BINDING PERIPLASMIC PROTEIN"/>
    <property type="match status" value="1"/>
</dbReference>
<comment type="function">
    <text evidence="5">Required for the activity of the bacterial periplasmic transport system of putrescine.</text>
</comment>
<dbReference type="PANTHER" id="PTHR30222:SF12">
    <property type="entry name" value="NORSPERMIDINE SENSOR"/>
    <property type="match status" value="1"/>
</dbReference>
<dbReference type="Proteomes" id="UP000274139">
    <property type="component" value="Unassembled WGS sequence"/>
</dbReference>
<feature type="chain" id="PRO_5019343410" description="Putrescine-binding periplasmic protein" evidence="6">
    <location>
        <begin position="24"/>
        <end position="364"/>
    </location>
</feature>
<evidence type="ECO:0000256" key="6">
    <source>
        <dbReference type="SAM" id="SignalP"/>
    </source>
</evidence>
<reference evidence="7 8" key="1">
    <citation type="submission" date="2018-10" db="EMBL/GenBank/DDBJ databases">
        <title>Draft genome sequence of Aquitalea MWU14-2217 isolated from a wild cranberry bog in Provincetown, Massachusetts.</title>
        <authorList>
            <person name="Ebadzadsahrai G."/>
            <person name="Soby S."/>
        </authorList>
    </citation>
    <scope>NUCLEOTIDE SEQUENCE [LARGE SCALE GENOMIC DNA]</scope>
    <source>
        <strain evidence="7 8">MWU14-2217</strain>
    </source>
</reference>
<keyword evidence="2 5" id="KW-0813">Transport</keyword>
<sequence>MKTNPFRVIPALLLSCTAPFSLAAGVVNVYNWSDYIAKDTIPGFEKQTGIKVRYDNYDSNETLQSKLLTGSSGYDIVTPTSDFMAKQIQAGAFQKLDKSKLPNLRNLDPALMAKIAGADPGNLYGVPWAYGTDGLGYNLTKVQPLLGKDTPLDDWDNLFNPQKAAKLKGCGISVLDDAKAVFATTLHYLGKSPSSRNPADYQAAFQTLQKIRPYIKRFSSSGYINELANGDICMVLGYSGDVVIAKTRATEAKRPYQLAYYIPKTGAPLWFDVMVIPKGAKNVDSALQWINYMQTPQVNAGITNTVFYPTANAAARKFVKPEIANDPAIYPPPALINKLFLLEPLPADIMRLQNRLWTQLKTGR</sequence>
<dbReference type="InterPro" id="IPR001188">
    <property type="entry name" value="Sperm_putr-bd"/>
</dbReference>
<dbReference type="AlphaFoldDB" id="A0A454JM49"/>
<dbReference type="PIRSF" id="PIRSF019574">
    <property type="entry name" value="Periplasmic_polyamine_BP"/>
    <property type="match status" value="1"/>
</dbReference>
<accession>A0A454JM49</accession>
<protein>
    <recommendedName>
        <fullName evidence="5">Putrescine-binding periplasmic protein</fullName>
    </recommendedName>
</protein>
<dbReference type="InterPro" id="IPR006059">
    <property type="entry name" value="SBP"/>
</dbReference>
<feature type="signal peptide" evidence="6">
    <location>
        <begin position="1"/>
        <end position="23"/>
    </location>
</feature>
<evidence type="ECO:0000256" key="2">
    <source>
        <dbReference type="ARBA" id="ARBA00022448"/>
    </source>
</evidence>
<organism evidence="7 8">
    <name type="scientific">Aquitalea palustris</name>
    <dbReference type="NCBI Taxonomy" id="2480983"/>
    <lineage>
        <taxon>Bacteria</taxon>
        <taxon>Pseudomonadati</taxon>
        <taxon>Pseudomonadota</taxon>
        <taxon>Betaproteobacteria</taxon>
        <taxon>Neisseriales</taxon>
        <taxon>Chromobacteriaceae</taxon>
        <taxon>Aquitalea</taxon>
    </lineage>
</organism>
<dbReference type="CDD" id="cd13659">
    <property type="entry name" value="PBP2_PotF"/>
    <property type="match status" value="1"/>
</dbReference>
<comment type="similarity">
    <text evidence="5">Belongs to the bacterial solute-binding protein PotD/PotF family.</text>
</comment>
<evidence type="ECO:0000256" key="5">
    <source>
        <dbReference type="PIRNR" id="PIRNR019574"/>
    </source>
</evidence>
<dbReference type="RefSeq" id="WP_103523475.1">
    <property type="nucleotide sequence ID" value="NZ_JAIZDC010000002.1"/>
</dbReference>